<dbReference type="Gene3D" id="3.10.450.50">
    <property type="match status" value="1"/>
</dbReference>
<dbReference type="EMBL" id="CP094358">
    <property type="protein sequence ID" value="UOB18629.1"/>
    <property type="molecule type" value="Genomic_DNA"/>
</dbReference>
<dbReference type="InterPro" id="IPR032710">
    <property type="entry name" value="NTF2-like_dom_sf"/>
</dbReference>
<sequence length="165" mass="19313">MKIIFYTLILLAFQNSLISCKGKQGNTTEDNFTQNKESFMATMQKHLDAVSNRDLIALKSTMAPNGKMQLILPKTEIIQGVEEFMEYHRVWFKDSLWTFETNILNTEIGHKFGMVITEIIYREPERNGQPYFNRMIVSYDLEKINGKWYIIKDHASSIEKSTEME</sequence>
<protein>
    <submittedName>
        <fullName evidence="2">Nuclear transport factor 2 family protein</fullName>
    </submittedName>
</protein>
<dbReference type="InterPro" id="IPR022272">
    <property type="entry name" value="Lipocalin_CS"/>
</dbReference>
<dbReference type="RefSeq" id="WP_255845239.1">
    <property type="nucleotide sequence ID" value="NZ_CP094358.1"/>
</dbReference>
<feature type="domain" description="SnoaL-like" evidence="1">
    <location>
        <begin position="41"/>
        <end position="157"/>
    </location>
</feature>
<dbReference type="SUPFAM" id="SSF54427">
    <property type="entry name" value="NTF2-like"/>
    <property type="match status" value="1"/>
</dbReference>
<dbReference type="InterPro" id="IPR037401">
    <property type="entry name" value="SnoaL-like"/>
</dbReference>
<keyword evidence="3" id="KW-1185">Reference proteome</keyword>
<organism evidence="2 3">
    <name type="scientific">Abyssalbus ytuae</name>
    <dbReference type="NCBI Taxonomy" id="2926907"/>
    <lineage>
        <taxon>Bacteria</taxon>
        <taxon>Pseudomonadati</taxon>
        <taxon>Bacteroidota</taxon>
        <taxon>Flavobacteriia</taxon>
        <taxon>Flavobacteriales</taxon>
        <taxon>Flavobacteriaceae</taxon>
        <taxon>Abyssalbus</taxon>
    </lineage>
</organism>
<reference evidence="2" key="1">
    <citation type="submission" date="2022-03" db="EMBL/GenBank/DDBJ databases">
        <title>Description of Abyssus ytuae gen. nov., sp. nov., a novel member of the family Flavobacteriaceae isolated from the sediment of Mariana Trench.</title>
        <authorList>
            <person name="Zhang J."/>
            <person name="Xu X."/>
        </authorList>
    </citation>
    <scope>NUCLEOTIDE SEQUENCE</scope>
    <source>
        <strain evidence="2">MT3330</strain>
    </source>
</reference>
<dbReference type="Pfam" id="PF13474">
    <property type="entry name" value="SnoaL_3"/>
    <property type="match status" value="1"/>
</dbReference>
<dbReference type="KEGG" id="fbm:MQE35_04905"/>
<dbReference type="PROSITE" id="PS51257">
    <property type="entry name" value="PROKAR_LIPOPROTEIN"/>
    <property type="match status" value="1"/>
</dbReference>
<dbReference type="Proteomes" id="UP000831290">
    <property type="component" value="Chromosome"/>
</dbReference>
<proteinExistence type="predicted"/>
<dbReference type="AlphaFoldDB" id="A0A9E6ZML1"/>
<dbReference type="PROSITE" id="PS00213">
    <property type="entry name" value="LIPOCALIN"/>
    <property type="match status" value="1"/>
</dbReference>
<accession>A0A9E6ZML1</accession>
<evidence type="ECO:0000313" key="3">
    <source>
        <dbReference type="Proteomes" id="UP000831290"/>
    </source>
</evidence>
<evidence type="ECO:0000259" key="1">
    <source>
        <dbReference type="Pfam" id="PF13474"/>
    </source>
</evidence>
<name>A0A9E6ZML1_9FLAO</name>
<evidence type="ECO:0000313" key="2">
    <source>
        <dbReference type="EMBL" id="UOB18629.1"/>
    </source>
</evidence>
<gene>
    <name evidence="2" type="ORF">MQE35_04905</name>
</gene>